<dbReference type="OrthoDB" id="5895647at2"/>
<comment type="caution">
    <text evidence="1">The sequence shown here is derived from an EMBL/GenBank/DDBJ whole genome shotgun (WGS) entry which is preliminary data.</text>
</comment>
<dbReference type="Proteomes" id="UP000294593">
    <property type="component" value="Unassembled WGS sequence"/>
</dbReference>
<gene>
    <name evidence="1" type="ORF">EV672_10638</name>
</gene>
<proteinExistence type="predicted"/>
<dbReference type="InterPro" id="IPR019657">
    <property type="entry name" value="ComFB"/>
</dbReference>
<accession>A0A4R6R889</accession>
<keyword evidence="2" id="KW-1185">Reference proteome</keyword>
<dbReference type="EMBL" id="SNXW01000006">
    <property type="protein sequence ID" value="TDP82084.1"/>
    <property type="molecule type" value="Genomic_DNA"/>
</dbReference>
<organism evidence="1 2">
    <name type="scientific">Aquabacterium commune</name>
    <dbReference type="NCBI Taxonomy" id="70586"/>
    <lineage>
        <taxon>Bacteria</taxon>
        <taxon>Pseudomonadati</taxon>
        <taxon>Pseudomonadota</taxon>
        <taxon>Betaproteobacteria</taxon>
        <taxon>Burkholderiales</taxon>
        <taxon>Aquabacterium</taxon>
    </lineage>
</organism>
<evidence type="ECO:0000313" key="2">
    <source>
        <dbReference type="Proteomes" id="UP000294593"/>
    </source>
</evidence>
<dbReference type="AlphaFoldDB" id="A0A4R6R889"/>
<sequence length="94" mass="11088">MPADFSTIHNFYEQQVVNLVSDLSANYPLLTEDHHPDVACVALNRLPPRYIRHQVDLAFHMTEKERQDSEQLIHDTVVYAFEFVQARYAMRARR</sequence>
<dbReference type="RefSeq" id="WP_133609212.1">
    <property type="nucleotide sequence ID" value="NZ_SNXW01000006.1"/>
</dbReference>
<protein>
    <submittedName>
        <fullName evidence="1">Late competence development protein ComFB</fullName>
    </submittedName>
</protein>
<reference evidence="1 2" key="1">
    <citation type="submission" date="2019-03" db="EMBL/GenBank/DDBJ databases">
        <title>Genomic Encyclopedia of Type Strains, Phase IV (KMG-IV): sequencing the most valuable type-strain genomes for metagenomic binning, comparative biology and taxonomic classification.</title>
        <authorList>
            <person name="Goeker M."/>
        </authorList>
    </citation>
    <scope>NUCLEOTIDE SEQUENCE [LARGE SCALE GENOMIC DNA]</scope>
    <source>
        <strain evidence="1 2">DSM 11901</strain>
    </source>
</reference>
<evidence type="ECO:0000313" key="1">
    <source>
        <dbReference type="EMBL" id="TDP82084.1"/>
    </source>
</evidence>
<name>A0A4R6R889_9BURK</name>
<dbReference type="Pfam" id="PF10719">
    <property type="entry name" value="ComFB"/>
    <property type="match status" value="1"/>
</dbReference>